<evidence type="ECO:0000313" key="1">
    <source>
        <dbReference type="EMBL" id="KAK5635535.1"/>
    </source>
</evidence>
<comment type="caution">
    <text evidence="1">The sequence shown here is derived from an EMBL/GenBank/DDBJ whole genome shotgun (WGS) entry which is preliminary data.</text>
</comment>
<protein>
    <submittedName>
        <fullName evidence="1">Uncharacterized protein</fullName>
    </submittedName>
</protein>
<name>A0AAN7UMG7_9PEZI</name>
<dbReference type="EMBL" id="JAWHQM010000054">
    <property type="protein sequence ID" value="KAK5635535.1"/>
    <property type="molecule type" value="Genomic_DNA"/>
</dbReference>
<dbReference type="Proteomes" id="UP001305414">
    <property type="component" value="Unassembled WGS sequence"/>
</dbReference>
<proteinExistence type="predicted"/>
<gene>
    <name evidence="1" type="ORF">RRF57_011247</name>
</gene>
<evidence type="ECO:0000313" key="2">
    <source>
        <dbReference type="Proteomes" id="UP001305414"/>
    </source>
</evidence>
<sequence length="421" mass="46445">MFSAHLGKRNRDIDGSFGRFTEVLNAGLADLLHDLDVLVDVDLRLLNNSVVALQSLLDEDGVLEDLVLGSELAERGDDGFQVIKRLGISLQVVIVFGYDNESAQGILVADACALVQGDNDLRVVFNPVAVREVVTAADVSQGIQDCNGFRMVRAVERAVFDKELLVEADEDVLKLIFRKKLNVELPEFHNVYVVELACLAVHTALARSRTSFTLSEANEASRLTLSIDSAKNETQVFFNVVLMTETASDHLSCSMYIEVKEVLSSIVVVVTCVSSDENDDSNTSRITLSLDEAVLVVVVVEEDFLTRALDVVAIFSTISLKTLFSSLWVDLNHDQQRWNTDDRLEHGYLVSRVLVPAADEDSRSLFDPVLRVEEGRVLEHDLDSLLVPLNNMGGLAMVTKLEPKLDIDFFGTAESSSLDEL</sequence>
<reference evidence="1 2" key="1">
    <citation type="submission" date="2023-10" db="EMBL/GenBank/DDBJ databases">
        <title>Draft genome sequence of Xylaria bambusicola isolate GMP-LS, the root and basal stem rot pathogen of sugarcane in Indonesia.</title>
        <authorList>
            <person name="Selvaraj P."/>
            <person name="Muralishankar V."/>
            <person name="Muruganantham S."/>
            <person name="Sp S."/>
            <person name="Haryani S."/>
            <person name="Lau K.J.X."/>
            <person name="Naqvi N.I."/>
        </authorList>
    </citation>
    <scope>NUCLEOTIDE SEQUENCE [LARGE SCALE GENOMIC DNA]</scope>
    <source>
        <strain evidence="1">GMP-LS</strain>
    </source>
</reference>
<organism evidence="1 2">
    <name type="scientific">Xylaria bambusicola</name>
    <dbReference type="NCBI Taxonomy" id="326684"/>
    <lineage>
        <taxon>Eukaryota</taxon>
        <taxon>Fungi</taxon>
        <taxon>Dikarya</taxon>
        <taxon>Ascomycota</taxon>
        <taxon>Pezizomycotina</taxon>
        <taxon>Sordariomycetes</taxon>
        <taxon>Xylariomycetidae</taxon>
        <taxon>Xylariales</taxon>
        <taxon>Xylariaceae</taxon>
        <taxon>Xylaria</taxon>
    </lineage>
</organism>
<keyword evidence="2" id="KW-1185">Reference proteome</keyword>
<accession>A0AAN7UMG7</accession>
<dbReference type="AlphaFoldDB" id="A0AAN7UMG7"/>